<dbReference type="EnsemblMetazoa" id="XM_050641245.1">
    <property type="protein sequence ID" value="XP_050497202.1"/>
    <property type="gene ID" value="LOC126878495"/>
</dbReference>
<protein>
    <submittedName>
        <fullName evidence="3">Uncharacterized protein</fullName>
    </submittedName>
</protein>
<sequence>MCNKILFIIVFGLALSDVILPTEADGNNMSDPAGLKKSCSTERAAKPEKVGTWRWNMSGTWKTILIIGGGVLILFIFTAGYQTCVLLHVIFCDKEVKTVKEKKYRRLEEEV</sequence>
<proteinExistence type="predicted"/>
<dbReference type="GeneID" id="126878495"/>
<keyword evidence="1" id="KW-0812">Transmembrane</keyword>
<name>A0ABM5JGY3_DIAVI</name>
<organism evidence="3 4">
    <name type="scientific">Diabrotica virgifera virgifera</name>
    <name type="common">western corn rootworm</name>
    <dbReference type="NCBI Taxonomy" id="50390"/>
    <lineage>
        <taxon>Eukaryota</taxon>
        <taxon>Metazoa</taxon>
        <taxon>Ecdysozoa</taxon>
        <taxon>Arthropoda</taxon>
        <taxon>Hexapoda</taxon>
        <taxon>Insecta</taxon>
        <taxon>Pterygota</taxon>
        <taxon>Neoptera</taxon>
        <taxon>Endopterygota</taxon>
        <taxon>Coleoptera</taxon>
        <taxon>Polyphaga</taxon>
        <taxon>Cucujiformia</taxon>
        <taxon>Chrysomeloidea</taxon>
        <taxon>Chrysomelidae</taxon>
        <taxon>Galerucinae</taxon>
        <taxon>Diabroticina</taxon>
        <taxon>Diabroticites</taxon>
        <taxon>Diabrotica</taxon>
    </lineage>
</organism>
<evidence type="ECO:0000313" key="3">
    <source>
        <dbReference type="EnsemblMetazoa" id="XP_050497202.1"/>
    </source>
</evidence>
<feature type="transmembrane region" description="Helical" evidence="1">
    <location>
        <begin position="64"/>
        <end position="92"/>
    </location>
</feature>
<evidence type="ECO:0000313" key="4">
    <source>
        <dbReference type="Proteomes" id="UP001652700"/>
    </source>
</evidence>
<keyword evidence="1" id="KW-1133">Transmembrane helix</keyword>
<reference evidence="3" key="1">
    <citation type="submission" date="2025-05" db="UniProtKB">
        <authorList>
            <consortium name="EnsemblMetazoa"/>
        </authorList>
    </citation>
    <scope>IDENTIFICATION</scope>
</reference>
<dbReference type="RefSeq" id="XP_050497202.1">
    <property type="nucleotide sequence ID" value="XM_050641245.1"/>
</dbReference>
<evidence type="ECO:0000256" key="1">
    <source>
        <dbReference type="SAM" id="Phobius"/>
    </source>
</evidence>
<keyword evidence="2" id="KW-0732">Signal</keyword>
<feature type="signal peptide" evidence="2">
    <location>
        <begin position="1"/>
        <end position="24"/>
    </location>
</feature>
<dbReference type="Proteomes" id="UP001652700">
    <property type="component" value="Unplaced"/>
</dbReference>
<evidence type="ECO:0000256" key="2">
    <source>
        <dbReference type="SAM" id="SignalP"/>
    </source>
</evidence>
<keyword evidence="1" id="KW-0472">Membrane</keyword>
<keyword evidence="4" id="KW-1185">Reference proteome</keyword>
<accession>A0ABM5JGY3</accession>
<feature type="chain" id="PRO_5045980345" evidence="2">
    <location>
        <begin position="25"/>
        <end position="111"/>
    </location>
</feature>